<dbReference type="STRING" id="391587.KAOT1_05242"/>
<dbReference type="HOGENOM" id="CLU_896534_0_0_10"/>
<reference evidence="3 4" key="1">
    <citation type="journal article" date="2011" name="J. Bacteriol.">
        <title>Genome sequence of the algicidal bacterium Kordia algicida OT-1.</title>
        <authorList>
            <person name="Lee H.S."/>
            <person name="Kang S.G."/>
            <person name="Kwon K.K."/>
            <person name="Lee J.H."/>
            <person name="Kim S.J."/>
        </authorList>
    </citation>
    <scope>NUCLEOTIDE SEQUENCE [LARGE SCALE GENOMIC DNA]</scope>
    <source>
        <strain evidence="3 4">OT-1</strain>
    </source>
</reference>
<keyword evidence="2" id="KW-0732">Signal</keyword>
<feature type="region of interest" description="Disordered" evidence="1">
    <location>
        <begin position="286"/>
        <end position="310"/>
    </location>
</feature>
<dbReference type="OrthoDB" id="1414507at2"/>
<feature type="chain" id="PRO_5002737913" description="Lipoprotein" evidence="2">
    <location>
        <begin position="27"/>
        <end position="310"/>
    </location>
</feature>
<name>A9E001_9FLAO</name>
<dbReference type="EMBL" id="ABIB01000006">
    <property type="protein sequence ID" value="EDP95782.1"/>
    <property type="molecule type" value="Genomic_DNA"/>
</dbReference>
<gene>
    <name evidence="3" type="ORF">KAOT1_05242</name>
</gene>
<sequence length="310" mass="35498">MKKKMFSFVSLGLVCMTFFLSCETNHQDEEQQLDTAIEIPEKIISNADAAVLFQNDHNTRLSKIGKEKISFKDKAIHFGLAKLTDYIEHLEAIAIARNIPITGVNFIFGVSNEGNRTTFLMPSTRNAKLDYQESFTIENGQFLTFKHIQKTVHVRESSINDENLILSTDGYISFNEASILFNRFEMQYIQPFASKVAKEFYTKAVWYSLDEIKCYMSYIQKRSNEFDLKITGIDVFFGVYDTNADLELKSNAQTVFLVASNQKQSIINTKKVTLQSFTQNNFYTKETSSDEENESLTFNEGQLSPPPKNN</sequence>
<protein>
    <recommendedName>
        <fullName evidence="5">Lipoprotein</fullName>
    </recommendedName>
</protein>
<accession>A9E001</accession>
<evidence type="ECO:0000313" key="3">
    <source>
        <dbReference type="EMBL" id="EDP95782.1"/>
    </source>
</evidence>
<dbReference type="PROSITE" id="PS51257">
    <property type="entry name" value="PROKAR_LIPOPROTEIN"/>
    <property type="match status" value="1"/>
</dbReference>
<evidence type="ECO:0000256" key="2">
    <source>
        <dbReference type="SAM" id="SignalP"/>
    </source>
</evidence>
<comment type="caution">
    <text evidence="3">The sequence shown here is derived from an EMBL/GenBank/DDBJ whole genome shotgun (WGS) entry which is preliminary data.</text>
</comment>
<evidence type="ECO:0000256" key="1">
    <source>
        <dbReference type="SAM" id="MobiDB-lite"/>
    </source>
</evidence>
<feature type="signal peptide" evidence="2">
    <location>
        <begin position="1"/>
        <end position="26"/>
    </location>
</feature>
<dbReference type="RefSeq" id="WP_007093617.1">
    <property type="nucleotide sequence ID" value="NZ_CP142125.1"/>
</dbReference>
<keyword evidence="4" id="KW-1185">Reference proteome</keyword>
<evidence type="ECO:0008006" key="5">
    <source>
        <dbReference type="Google" id="ProtNLM"/>
    </source>
</evidence>
<organism evidence="3 4">
    <name type="scientific">Kordia algicida OT-1</name>
    <dbReference type="NCBI Taxonomy" id="391587"/>
    <lineage>
        <taxon>Bacteria</taxon>
        <taxon>Pseudomonadati</taxon>
        <taxon>Bacteroidota</taxon>
        <taxon>Flavobacteriia</taxon>
        <taxon>Flavobacteriales</taxon>
        <taxon>Flavobacteriaceae</taxon>
        <taxon>Kordia</taxon>
    </lineage>
</organism>
<proteinExistence type="predicted"/>
<evidence type="ECO:0000313" key="4">
    <source>
        <dbReference type="Proteomes" id="UP000002945"/>
    </source>
</evidence>
<dbReference type="Proteomes" id="UP000002945">
    <property type="component" value="Unassembled WGS sequence"/>
</dbReference>
<dbReference type="AlphaFoldDB" id="A9E001"/>